<gene>
    <name evidence="9" type="ORF">DFP98_12573</name>
</gene>
<keyword evidence="3" id="KW-1003">Cell membrane</keyword>
<evidence type="ECO:0000256" key="3">
    <source>
        <dbReference type="ARBA" id="ARBA00022475"/>
    </source>
</evidence>
<dbReference type="PROSITE" id="PS50928">
    <property type="entry name" value="ABC_TM1"/>
    <property type="match status" value="1"/>
</dbReference>
<dbReference type="AlphaFoldDB" id="A0A3D9IR12"/>
<evidence type="ECO:0000313" key="9">
    <source>
        <dbReference type="EMBL" id="RED63526.1"/>
    </source>
</evidence>
<feature type="domain" description="ABC transmembrane type-1" evidence="8">
    <location>
        <begin position="75"/>
        <end position="266"/>
    </location>
</feature>
<comment type="subcellular location">
    <subcellularLocation>
        <location evidence="1 7">Cell membrane</location>
        <topology evidence="1 7">Multi-pass membrane protein</topology>
    </subcellularLocation>
</comment>
<name>A0A3D9IR12_9BACL</name>
<dbReference type="InterPro" id="IPR000515">
    <property type="entry name" value="MetI-like"/>
</dbReference>
<dbReference type="Pfam" id="PF00528">
    <property type="entry name" value="BPD_transp_1"/>
    <property type="match status" value="1"/>
</dbReference>
<keyword evidence="10" id="KW-1185">Reference proteome</keyword>
<feature type="transmembrane region" description="Helical" evidence="7">
    <location>
        <begin position="110"/>
        <end position="134"/>
    </location>
</feature>
<evidence type="ECO:0000256" key="7">
    <source>
        <dbReference type="RuleBase" id="RU363032"/>
    </source>
</evidence>
<dbReference type="InterPro" id="IPR035906">
    <property type="entry name" value="MetI-like_sf"/>
</dbReference>
<dbReference type="RefSeq" id="WP_116063640.1">
    <property type="nucleotide sequence ID" value="NZ_QRDZ01000025.1"/>
</dbReference>
<dbReference type="EMBL" id="QRDZ01000025">
    <property type="protein sequence ID" value="RED63526.1"/>
    <property type="molecule type" value="Genomic_DNA"/>
</dbReference>
<keyword evidence="5 7" id="KW-1133">Transmembrane helix</keyword>
<comment type="similarity">
    <text evidence="7">Belongs to the binding-protein-dependent transport system permease family.</text>
</comment>
<protein>
    <submittedName>
        <fullName evidence="9">Carbohydrate ABC transporter membrane protein 2 (CUT1 family)</fullName>
    </submittedName>
</protein>
<proteinExistence type="inferred from homology"/>
<dbReference type="GO" id="GO:0055085">
    <property type="term" value="P:transmembrane transport"/>
    <property type="evidence" value="ECO:0007669"/>
    <property type="project" value="InterPro"/>
</dbReference>
<dbReference type="Proteomes" id="UP000256977">
    <property type="component" value="Unassembled WGS sequence"/>
</dbReference>
<evidence type="ECO:0000313" key="10">
    <source>
        <dbReference type="Proteomes" id="UP000256977"/>
    </source>
</evidence>
<sequence>MAISRRQWKTISYHLLVGFLALGMIYPILWLVASSLKPNDEIFTTAYSLIPSSLEWGNYASGWAGFAGNSFGTFFKNSFIIVILSTIGAVCSSALVAYAFARIPFFGRGLWFGCMMLTLMLPRDVTIIPQYIMFSELGWLQSFKPLIVPQFLGIPFFIFLIMQFIRTVPADLDEAAKIDGCSKYGIFFKVILPLIVPAMMTSAIFSFYWTWEDFIHPLLYLNQPELYPVSLALKLFLDGESLNNWGGMFAMSTLSLVPVFVIFFTFQKYIVEGISTSGLKG</sequence>
<dbReference type="Gene3D" id="1.10.3720.10">
    <property type="entry name" value="MetI-like"/>
    <property type="match status" value="1"/>
</dbReference>
<evidence type="ECO:0000256" key="6">
    <source>
        <dbReference type="ARBA" id="ARBA00023136"/>
    </source>
</evidence>
<evidence type="ECO:0000256" key="5">
    <source>
        <dbReference type="ARBA" id="ARBA00022989"/>
    </source>
</evidence>
<keyword evidence="4 7" id="KW-0812">Transmembrane</keyword>
<dbReference type="PANTHER" id="PTHR43744:SF6">
    <property type="entry name" value="ABC TRANSPORTER PERMEASE PROTEIN YESQ-RELATED"/>
    <property type="match status" value="1"/>
</dbReference>
<evidence type="ECO:0000259" key="8">
    <source>
        <dbReference type="PROSITE" id="PS50928"/>
    </source>
</evidence>
<keyword evidence="2 7" id="KW-0813">Transport</keyword>
<keyword evidence="6 7" id="KW-0472">Membrane</keyword>
<dbReference type="PANTHER" id="PTHR43744">
    <property type="entry name" value="ABC TRANSPORTER PERMEASE PROTEIN MG189-RELATED-RELATED"/>
    <property type="match status" value="1"/>
</dbReference>
<feature type="transmembrane region" description="Helical" evidence="7">
    <location>
        <begin position="186"/>
        <end position="211"/>
    </location>
</feature>
<evidence type="ECO:0000256" key="2">
    <source>
        <dbReference type="ARBA" id="ARBA00022448"/>
    </source>
</evidence>
<accession>A0A3D9IR12</accession>
<dbReference type="OrthoDB" id="9771544at2"/>
<feature type="transmembrane region" description="Helical" evidence="7">
    <location>
        <begin position="79"/>
        <end position="101"/>
    </location>
</feature>
<dbReference type="GO" id="GO:0005886">
    <property type="term" value="C:plasma membrane"/>
    <property type="evidence" value="ECO:0007669"/>
    <property type="project" value="UniProtKB-SubCell"/>
</dbReference>
<feature type="transmembrane region" description="Helical" evidence="7">
    <location>
        <begin position="245"/>
        <end position="266"/>
    </location>
</feature>
<reference evidence="9 10" key="1">
    <citation type="submission" date="2018-07" db="EMBL/GenBank/DDBJ databases">
        <title>Genomic Encyclopedia of Type Strains, Phase III (KMG-III): the genomes of soil and plant-associated and newly described type strains.</title>
        <authorList>
            <person name="Whitman W."/>
        </authorList>
    </citation>
    <scope>NUCLEOTIDE SEQUENCE [LARGE SCALE GENOMIC DNA]</scope>
    <source>
        <strain evidence="9 10">CECT 7287</strain>
    </source>
</reference>
<organism evidence="9 10">
    <name type="scientific">Cohnella phaseoli</name>
    <dbReference type="NCBI Taxonomy" id="456490"/>
    <lineage>
        <taxon>Bacteria</taxon>
        <taxon>Bacillati</taxon>
        <taxon>Bacillota</taxon>
        <taxon>Bacilli</taxon>
        <taxon>Bacillales</taxon>
        <taxon>Paenibacillaceae</taxon>
        <taxon>Cohnella</taxon>
    </lineage>
</organism>
<dbReference type="CDD" id="cd06261">
    <property type="entry name" value="TM_PBP2"/>
    <property type="match status" value="1"/>
</dbReference>
<evidence type="ECO:0000256" key="1">
    <source>
        <dbReference type="ARBA" id="ARBA00004651"/>
    </source>
</evidence>
<feature type="transmembrane region" description="Helical" evidence="7">
    <location>
        <begin position="12"/>
        <end position="33"/>
    </location>
</feature>
<comment type="caution">
    <text evidence="9">The sequence shown here is derived from an EMBL/GenBank/DDBJ whole genome shotgun (WGS) entry which is preliminary data.</text>
</comment>
<dbReference type="SUPFAM" id="SSF161098">
    <property type="entry name" value="MetI-like"/>
    <property type="match status" value="1"/>
</dbReference>
<evidence type="ECO:0000256" key="4">
    <source>
        <dbReference type="ARBA" id="ARBA00022692"/>
    </source>
</evidence>
<feature type="transmembrane region" description="Helical" evidence="7">
    <location>
        <begin position="146"/>
        <end position="165"/>
    </location>
</feature>